<dbReference type="InterPro" id="IPR036097">
    <property type="entry name" value="HisK_dim/P_sf"/>
</dbReference>
<comment type="catalytic activity">
    <reaction evidence="1">
        <text>ATP + protein L-histidine = ADP + protein N-phospho-L-histidine.</text>
        <dbReference type="EC" id="2.7.13.3"/>
    </reaction>
</comment>
<dbReference type="Proteomes" id="UP000218387">
    <property type="component" value="Chromosome"/>
</dbReference>
<dbReference type="InterPro" id="IPR036890">
    <property type="entry name" value="HATPase_C_sf"/>
</dbReference>
<dbReference type="PANTHER" id="PTHR47628:SF1">
    <property type="entry name" value="ALIPHATIC AMIDASE EXPRESSION-REGULATING PROTEIN"/>
    <property type="match status" value="1"/>
</dbReference>
<dbReference type="AlphaFoldDB" id="A0A4P9C561"/>
<evidence type="ECO:0000313" key="10">
    <source>
        <dbReference type="Proteomes" id="UP000218387"/>
    </source>
</evidence>
<dbReference type="InterPro" id="IPR003661">
    <property type="entry name" value="HisK_dim/P_dom"/>
</dbReference>
<dbReference type="Pfam" id="PF02518">
    <property type="entry name" value="HATPase_c"/>
    <property type="match status" value="1"/>
</dbReference>
<dbReference type="SUPFAM" id="SSF47384">
    <property type="entry name" value="Homodimeric domain of signal transducing histidine kinase"/>
    <property type="match status" value="1"/>
</dbReference>
<evidence type="ECO:0000256" key="3">
    <source>
        <dbReference type="ARBA" id="ARBA00012438"/>
    </source>
</evidence>
<evidence type="ECO:0000259" key="8">
    <source>
        <dbReference type="PROSITE" id="PS50109"/>
    </source>
</evidence>
<evidence type="ECO:0000313" key="9">
    <source>
        <dbReference type="EMBL" id="QCT70507.1"/>
    </source>
</evidence>
<evidence type="ECO:0000256" key="7">
    <source>
        <dbReference type="ARBA" id="ARBA00023012"/>
    </source>
</evidence>
<dbReference type="PROSITE" id="PS50109">
    <property type="entry name" value="HIS_KIN"/>
    <property type="match status" value="1"/>
</dbReference>
<gene>
    <name evidence="9" type="ORF">CPZ25_003940</name>
</gene>
<dbReference type="InterPro" id="IPR028082">
    <property type="entry name" value="Peripla_BP_I"/>
</dbReference>
<dbReference type="KEGG" id="emt:CPZ25_003940"/>
<sequence>MEDKKQIEEKTAEQLNSFIYTVAHELKTPAREISLYAEFIEEDNRDKLTMQSIKDLHSIRRTCERMTDMVKRLMEYSKADLKNIDRIRINTQLLIHQCFEELMRAEPKRKVTLTMEDLPELTGDMFLIKLMVMNILSNSIKFTRSRTKAKIMVFATARDGYVAFHFRDNGIGFDMNYADQIFEAFERLESNEAYEGNGIGLATVRRIVQRFDGKASIMGWPEKGCEVTVCFPEEIIYPDIKVSRQERSVVKIGIIGDLTGIASKEERSKQAAYQLAVKEINEAGGIDGKQIELLIRDDRSQSDLTNKAALELTQQEHVDVLMGSTLSPSRDIMQRCAQQTKTLYLNTQQTEGGVSGHYVFCLSAMPEQQMEKMLAYLFKKYGSKCYIVAADYNYGILSAEWVKYLVPKLGGEVVGIEYLDEKMMDFTSVIDRILQVQTDVLFSMCVYPNQDRFYLQWHERGLNHIPNATTQVAAEYPLNVELKAPVLENMYVMASFIEELKTTRAQQYVKKFRSVYNHQNVPYMNMDTETAYTAMYLYKRAVEMAGTTETEAVISALESGSVFYDGPGGRVTVRGEDHHTIRTMSCFRIDKDHHAEEVFRTGPQHSGYIESMIKRNTGVQGGIKALGINAENLQYNMLLDKIR</sequence>
<dbReference type="Pfam" id="PF13458">
    <property type="entry name" value="Peripla_BP_6"/>
    <property type="match status" value="1"/>
</dbReference>
<dbReference type="RefSeq" id="WP_096919814.1">
    <property type="nucleotide sequence ID" value="NZ_CP029487.1"/>
</dbReference>
<keyword evidence="6 9" id="KW-0418">Kinase</keyword>
<dbReference type="Gene3D" id="3.30.565.10">
    <property type="entry name" value="Histidine kinase-like ATPase, C-terminal domain"/>
    <property type="match status" value="1"/>
</dbReference>
<keyword evidence="6 9" id="KW-0808">Transferase</keyword>
<dbReference type="GO" id="GO:0000155">
    <property type="term" value="F:phosphorelay sensor kinase activity"/>
    <property type="evidence" value="ECO:0007669"/>
    <property type="project" value="InterPro"/>
</dbReference>
<name>A0A4P9C561_EUBML</name>
<protein>
    <recommendedName>
        <fullName evidence="3">histidine kinase</fullName>
        <ecNumber evidence="3">2.7.13.3</ecNumber>
    </recommendedName>
</protein>
<dbReference type="Gene3D" id="3.40.50.2300">
    <property type="match status" value="2"/>
</dbReference>
<keyword evidence="5" id="KW-0732">Signal</keyword>
<dbReference type="SUPFAM" id="SSF55874">
    <property type="entry name" value="ATPase domain of HSP90 chaperone/DNA topoisomerase II/histidine kinase"/>
    <property type="match status" value="1"/>
</dbReference>
<dbReference type="InterPro" id="IPR004358">
    <property type="entry name" value="Sig_transdc_His_kin-like_C"/>
</dbReference>
<dbReference type="EMBL" id="CP029487">
    <property type="protein sequence ID" value="QCT70507.1"/>
    <property type="molecule type" value="Genomic_DNA"/>
</dbReference>
<dbReference type="InterPro" id="IPR028081">
    <property type="entry name" value="Leu-bd"/>
</dbReference>
<dbReference type="InterPro" id="IPR005467">
    <property type="entry name" value="His_kinase_dom"/>
</dbReference>
<dbReference type="Gene3D" id="1.10.287.130">
    <property type="match status" value="1"/>
</dbReference>
<dbReference type="InterPro" id="IPR003594">
    <property type="entry name" value="HATPase_dom"/>
</dbReference>
<keyword evidence="10" id="KW-1185">Reference proteome</keyword>
<feature type="domain" description="Histidine kinase" evidence="8">
    <location>
        <begin position="21"/>
        <end position="235"/>
    </location>
</feature>
<dbReference type="PRINTS" id="PR00344">
    <property type="entry name" value="BCTRLSENSOR"/>
</dbReference>
<dbReference type="SMART" id="SM00388">
    <property type="entry name" value="HisKA"/>
    <property type="match status" value="1"/>
</dbReference>
<comment type="similarity">
    <text evidence="2">Belongs to the leucine-binding protein family.</text>
</comment>
<dbReference type="CDD" id="cd00082">
    <property type="entry name" value="HisKA"/>
    <property type="match status" value="1"/>
</dbReference>
<evidence type="ECO:0000256" key="2">
    <source>
        <dbReference type="ARBA" id="ARBA00010062"/>
    </source>
</evidence>
<dbReference type="EC" id="2.7.13.3" evidence="3"/>
<proteinExistence type="inferred from homology"/>
<evidence type="ECO:0000256" key="4">
    <source>
        <dbReference type="ARBA" id="ARBA00022553"/>
    </source>
</evidence>
<evidence type="ECO:0000256" key="5">
    <source>
        <dbReference type="ARBA" id="ARBA00022729"/>
    </source>
</evidence>
<dbReference type="Pfam" id="PF00512">
    <property type="entry name" value="HisKA"/>
    <property type="match status" value="1"/>
</dbReference>
<dbReference type="PANTHER" id="PTHR47628">
    <property type="match status" value="1"/>
</dbReference>
<reference evidence="9 10" key="1">
    <citation type="submission" date="2018-05" db="EMBL/GenBank/DDBJ databases">
        <title>Genome comparison of Eubacterium sp.</title>
        <authorList>
            <person name="Feng Y."/>
            <person name="Sanchez-Andrea I."/>
            <person name="Stams A.J.M."/>
            <person name="De Vos W.M."/>
        </authorList>
    </citation>
    <scope>NUCLEOTIDE SEQUENCE [LARGE SCALE GENOMIC DNA]</scope>
    <source>
        <strain evidence="9 10">YI</strain>
    </source>
</reference>
<evidence type="ECO:0000256" key="1">
    <source>
        <dbReference type="ARBA" id="ARBA00000085"/>
    </source>
</evidence>
<organism evidence="9 10">
    <name type="scientific">Eubacterium maltosivorans</name>
    <dbReference type="NCBI Taxonomy" id="2041044"/>
    <lineage>
        <taxon>Bacteria</taxon>
        <taxon>Bacillati</taxon>
        <taxon>Bacillota</taxon>
        <taxon>Clostridia</taxon>
        <taxon>Eubacteriales</taxon>
        <taxon>Eubacteriaceae</taxon>
        <taxon>Eubacterium</taxon>
    </lineage>
</organism>
<evidence type="ECO:0000256" key="6">
    <source>
        <dbReference type="ARBA" id="ARBA00022777"/>
    </source>
</evidence>
<accession>A0A4P9C561</accession>
<keyword evidence="7" id="KW-0902">Two-component regulatory system</keyword>
<dbReference type="SUPFAM" id="SSF53822">
    <property type="entry name" value="Periplasmic binding protein-like I"/>
    <property type="match status" value="1"/>
</dbReference>
<keyword evidence="4" id="KW-0597">Phosphoprotein</keyword>
<dbReference type="SMART" id="SM00387">
    <property type="entry name" value="HATPase_c"/>
    <property type="match status" value="1"/>
</dbReference>